<dbReference type="SUPFAM" id="SSF142764">
    <property type="entry name" value="YgbK-like"/>
    <property type="match status" value="1"/>
</dbReference>
<dbReference type="InterPro" id="IPR010737">
    <property type="entry name" value="4-carb_acid_sugar_kinase_N"/>
</dbReference>
<dbReference type="OrthoDB" id="153193at2"/>
<evidence type="ECO:0000256" key="1">
    <source>
        <dbReference type="ARBA" id="ARBA00005715"/>
    </source>
</evidence>
<evidence type="ECO:0000256" key="6">
    <source>
        <dbReference type="ARBA" id="ARBA00023277"/>
    </source>
</evidence>
<sequence>MKCQREVNKVQQRIKHLPVYGLDLETLWKTERPTFQQKIIVLDDDPTGVQTVHGIPVYTDWSAETIRSMFEESRQLVFLLTNSRAFSVDETTRVHTQIAERIAIAAKETGQDFIIISRGDSTLRGHYPLETEVLRNVIEKQDAYKVDGEIVIPFFKEGGRETIDDVHYVKQNGNYIPAGETEFAKDRMFGFTKSDLKEYIAEKTENQFPADSVLSISLDELRALDFGSIESKLHRLESFQKMIVNAVSEEDLKVFTIALMRVIQQGKHFLFRTAASFTKVIGDISSKPYLTKVDLIQKNSATGGLIVVGSHVRKTTDQLNALKALDSIEFIEFDCHLVVDKEQFEKEIVQIQERINEKIGEGTTVCVYTSRSRIDLGEGRQEEELALSVKISSAVTQFVAHCNPQPAFVIAKGGITSSDVGTKGLAVKKAEVAGQIAPGIPVWKTGEESRFPSIPYVIFPGNVGEVDTLRTVVEKLVNKD</sequence>
<dbReference type="InterPro" id="IPR031475">
    <property type="entry name" value="NBD_C"/>
</dbReference>
<dbReference type="GO" id="GO:0005524">
    <property type="term" value="F:ATP binding"/>
    <property type="evidence" value="ECO:0007669"/>
    <property type="project" value="UniProtKB-KW"/>
</dbReference>
<dbReference type="EMBL" id="AFPZ01000065">
    <property type="protein sequence ID" value="EGQ25957.1"/>
    <property type="molecule type" value="Genomic_DNA"/>
</dbReference>
<keyword evidence="6" id="KW-0119">Carbohydrate metabolism</keyword>
<dbReference type="AlphaFoldDB" id="F9DTB1"/>
<dbReference type="Proteomes" id="UP000005316">
    <property type="component" value="Unassembled WGS sequence"/>
</dbReference>
<dbReference type="GO" id="GO:0016301">
    <property type="term" value="F:kinase activity"/>
    <property type="evidence" value="ECO:0007669"/>
    <property type="project" value="UniProtKB-KW"/>
</dbReference>
<evidence type="ECO:0000256" key="5">
    <source>
        <dbReference type="ARBA" id="ARBA00022840"/>
    </source>
</evidence>
<dbReference type="Gene3D" id="3.40.50.10840">
    <property type="entry name" value="Putative sugar-binding, N-terminal domain"/>
    <property type="match status" value="1"/>
</dbReference>
<evidence type="ECO:0000313" key="9">
    <source>
        <dbReference type="EMBL" id="EGQ25957.1"/>
    </source>
</evidence>
<dbReference type="HOGENOM" id="CLU_044742_0_0_9"/>
<keyword evidence="5" id="KW-0067">ATP-binding</keyword>
<feature type="domain" description="Four-carbon acid sugar kinase nucleotide binding" evidence="8">
    <location>
        <begin position="305"/>
        <end position="469"/>
    </location>
</feature>
<evidence type="ECO:0000259" key="7">
    <source>
        <dbReference type="Pfam" id="PF07005"/>
    </source>
</evidence>
<feature type="domain" description="Four-carbon acid sugar kinase N-terminal" evidence="7">
    <location>
        <begin position="39"/>
        <end position="279"/>
    </location>
</feature>
<keyword evidence="3" id="KW-0547">Nucleotide-binding</keyword>
<keyword evidence="2" id="KW-0808">Transferase</keyword>
<dbReference type="Pfam" id="PF17042">
    <property type="entry name" value="NBD_C"/>
    <property type="match status" value="1"/>
</dbReference>
<proteinExistence type="inferred from homology"/>
<dbReference type="STRING" id="759851.SAMN04244570_3624"/>
<dbReference type="eggNOG" id="COG3395">
    <property type="taxonomic scope" value="Bacteria"/>
</dbReference>
<protein>
    <recommendedName>
        <fullName evidence="11">Hydroxyacid dehydrogenase</fullName>
    </recommendedName>
</protein>
<dbReference type="InterPro" id="IPR042213">
    <property type="entry name" value="NBD_C_sf"/>
</dbReference>
<dbReference type="Gene3D" id="3.40.980.20">
    <property type="entry name" value="Four-carbon acid sugar kinase, nucleotide binding domain"/>
    <property type="match status" value="1"/>
</dbReference>
<dbReference type="InterPro" id="IPR037051">
    <property type="entry name" value="4-carb_acid_sugar_kinase_N_sf"/>
</dbReference>
<gene>
    <name evidence="9" type="ORF">HMPREF9372_2042</name>
</gene>
<evidence type="ECO:0000256" key="4">
    <source>
        <dbReference type="ARBA" id="ARBA00022777"/>
    </source>
</evidence>
<evidence type="ECO:0000256" key="3">
    <source>
        <dbReference type="ARBA" id="ARBA00022741"/>
    </source>
</evidence>
<comment type="caution">
    <text evidence="9">The sequence shown here is derived from an EMBL/GenBank/DDBJ whole genome shotgun (WGS) entry which is preliminary data.</text>
</comment>
<comment type="similarity">
    <text evidence="1">Belongs to the four-carbon acid sugar kinase family.</text>
</comment>
<evidence type="ECO:0000313" key="10">
    <source>
        <dbReference type="Proteomes" id="UP000005316"/>
    </source>
</evidence>
<evidence type="ECO:0000259" key="8">
    <source>
        <dbReference type="Pfam" id="PF17042"/>
    </source>
</evidence>
<evidence type="ECO:0000256" key="2">
    <source>
        <dbReference type="ARBA" id="ARBA00022679"/>
    </source>
</evidence>
<keyword evidence="4" id="KW-0418">Kinase</keyword>
<dbReference type="Pfam" id="PF07005">
    <property type="entry name" value="SBD_N"/>
    <property type="match status" value="1"/>
</dbReference>
<accession>F9DTB1</accession>
<evidence type="ECO:0008006" key="11">
    <source>
        <dbReference type="Google" id="ProtNLM"/>
    </source>
</evidence>
<reference evidence="9 10" key="1">
    <citation type="submission" date="2011-04" db="EMBL/GenBank/DDBJ databases">
        <authorList>
            <person name="Muzny D."/>
            <person name="Qin X."/>
            <person name="Deng J."/>
            <person name="Jiang H."/>
            <person name="Liu Y."/>
            <person name="Qu J."/>
            <person name="Song X.-Z."/>
            <person name="Zhang L."/>
            <person name="Thornton R."/>
            <person name="Coyle M."/>
            <person name="Francisco L."/>
            <person name="Jackson L."/>
            <person name="Javaid M."/>
            <person name="Korchina V."/>
            <person name="Kovar C."/>
            <person name="Mata R."/>
            <person name="Mathew T."/>
            <person name="Ngo R."/>
            <person name="Nguyen L."/>
            <person name="Nguyen N."/>
            <person name="Okwuonu G."/>
            <person name="Ongeri F."/>
            <person name="Pham C."/>
            <person name="Simmons D."/>
            <person name="Wilczek-Boney K."/>
            <person name="Hale W."/>
            <person name="Jakkamsetti A."/>
            <person name="Pham P."/>
            <person name="Ruth R."/>
            <person name="San Lucas F."/>
            <person name="Warren J."/>
            <person name="Zhang J."/>
            <person name="Zhao Z."/>
            <person name="Zhou C."/>
            <person name="Zhu D."/>
            <person name="Lee S."/>
            <person name="Bess C."/>
            <person name="Blankenburg K."/>
            <person name="Forbes L."/>
            <person name="Fu Q."/>
            <person name="Gubbala S."/>
            <person name="Hirani K."/>
            <person name="Jayaseelan J.C."/>
            <person name="Lara F."/>
            <person name="Munidasa M."/>
            <person name="Palculict T."/>
            <person name="Patil S."/>
            <person name="Pu L.-L."/>
            <person name="Saada N."/>
            <person name="Tang L."/>
            <person name="Weissenberger G."/>
            <person name="Zhu Y."/>
            <person name="Hemphill L."/>
            <person name="Shang Y."/>
            <person name="Youmans B."/>
            <person name="Ayvaz T."/>
            <person name="Ross M."/>
            <person name="Santibanez J."/>
            <person name="Aqrawi P."/>
            <person name="Gross S."/>
            <person name="Joshi V."/>
            <person name="Fowler G."/>
            <person name="Nazareth L."/>
            <person name="Reid J."/>
            <person name="Worley K."/>
            <person name="Petrosino J."/>
            <person name="Highlander S."/>
            <person name="Gibbs R."/>
        </authorList>
    </citation>
    <scope>NUCLEOTIDE SEQUENCE [LARGE SCALE GENOMIC DNA]</scope>
    <source>
        <strain evidence="9 10">2681</strain>
    </source>
</reference>
<organism evidence="9 10">
    <name type="scientific">Sporosarcina newyorkensis 2681</name>
    <dbReference type="NCBI Taxonomy" id="1027292"/>
    <lineage>
        <taxon>Bacteria</taxon>
        <taxon>Bacillati</taxon>
        <taxon>Bacillota</taxon>
        <taxon>Bacilli</taxon>
        <taxon>Bacillales</taxon>
        <taxon>Caryophanaceae</taxon>
        <taxon>Sporosarcina</taxon>
    </lineage>
</organism>
<name>F9DTB1_9BACL</name>